<comment type="similarity">
    <text evidence="1">Belongs to the TmcAL family.</text>
</comment>
<keyword evidence="1" id="KW-0436">Ligase</keyword>
<dbReference type="PANTHER" id="PTHR37825">
    <property type="entry name" value="TRNA(MET) CYTIDINE ACETATE LIGASE"/>
    <property type="match status" value="1"/>
</dbReference>
<dbReference type="InterPro" id="IPR014729">
    <property type="entry name" value="Rossmann-like_a/b/a_fold"/>
</dbReference>
<dbReference type="HAMAP" id="MF_01539">
    <property type="entry name" value="TmcAL"/>
    <property type="match status" value="1"/>
</dbReference>
<keyword evidence="1" id="KW-0820">tRNA-binding</keyword>
<proteinExistence type="inferred from homology"/>
<keyword evidence="1" id="KW-0547">Nucleotide-binding</keyword>
<dbReference type="GO" id="GO:0006400">
    <property type="term" value="P:tRNA modification"/>
    <property type="evidence" value="ECO:0007669"/>
    <property type="project" value="UniProtKB-UniRule"/>
</dbReference>
<dbReference type="Pfam" id="PF05636">
    <property type="entry name" value="HIGH_NTase1"/>
    <property type="match status" value="1"/>
</dbReference>
<keyword evidence="1" id="KW-0694">RNA-binding</keyword>
<keyword evidence="1" id="KW-0067">ATP-binding</keyword>
<dbReference type="EMBL" id="LR214951">
    <property type="protein sequence ID" value="VEU59101.1"/>
    <property type="molecule type" value="Genomic_DNA"/>
</dbReference>
<dbReference type="GO" id="GO:0016879">
    <property type="term" value="F:ligase activity, forming carbon-nitrogen bonds"/>
    <property type="evidence" value="ECO:0007669"/>
    <property type="project" value="UniProtKB-UniRule"/>
</dbReference>
<gene>
    <name evidence="1" type="primary">tmcAL</name>
    <name evidence="2" type="ORF">NCTC10166_00055</name>
</gene>
<reference evidence="2 3" key="1">
    <citation type="submission" date="2019-01" db="EMBL/GenBank/DDBJ databases">
        <authorList>
            <consortium name="Pathogen Informatics"/>
        </authorList>
    </citation>
    <scope>NUCLEOTIDE SEQUENCE [LARGE SCALE GENOMIC DNA]</scope>
    <source>
        <strain evidence="2 3">NCTC10166</strain>
    </source>
</reference>
<comment type="catalytic activity">
    <reaction evidence="1">
        <text>cytidine(34) in elongator tRNA(Met) + acetate + ATP = N(4)-acetylcytidine(34) in elongator tRNA(Met) + AMP + diphosphate</text>
        <dbReference type="Rhea" id="RHEA:58144"/>
        <dbReference type="Rhea" id="RHEA-COMP:10693"/>
        <dbReference type="Rhea" id="RHEA-COMP:10694"/>
        <dbReference type="ChEBI" id="CHEBI:30089"/>
        <dbReference type="ChEBI" id="CHEBI:30616"/>
        <dbReference type="ChEBI" id="CHEBI:33019"/>
        <dbReference type="ChEBI" id="CHEBI:74900"/>
        <dbReference type="ChEBI" id="CHEBI:82748"/>
        <dbReference type="ChEBI" id="CHEBI:456215"/>
    </reaction>
</comment>
<dbReference type="RefSeq" id="WP_129719488.1">
    <property type="nucleotide sequence ID" value="NZ_LR214951.1"/>
</dbReference>
<comment type="caution">
    <text evidence="1">Lacks conserved residue(s) required for the propagation of feature annotation.</text>
</comment>
<dbReference type="GO" id="GO:0000049">
    <property type="term" value="F:tRNA binding"/>
    <property type="evidence" value="ECO:0007669"/>
    <property type="project" value="UniProtKB-KW"/>
</dbReference>
<dbReference type="GO" id="GO:0005524">
    <property type="term" value="F:ATP binding"/>
    <property type="evidence" value="ECO:0007669"/>
    <property type="project" value="UniProtKB-KW"/>
</dbReference>
<evidence type="ECO:0000313" key="3">
    <source>
        <dbReference type="Proteomes" id="UP000289440"/>
    </source>
</evidence>
<evidence type="ECO:0000256" key="1">
    <source>
        <dbReference type="HAMAP-Rule" id="MF_01539"/>
    </source>
</evidence>
<sequence length="299" mass="34952">MAIAIIAEYNPFHYGHKYQLDYVKKNFPNDKIIIILSGNYVQRGEIAIKSFEERKEIALLNGADKVIELPFEYATQAAHIFAEGAIKIVNENNIDKLIFGSESNDVESLFEIAKAIYNNSNIYKTKLKFYLKQGLSFPKANFETIKEITNKEIIMPNDILALEYVKQIVKNNYNINVFSHKRTIDYKTYDVNGIYTSASNIRKMVFNNEDVTKFTPMKFDFIPDKIENYYLKFQDIIKNTPKEVLKTNKMISEGMENLFIKNIESKNYDEFVEKCTSKRYTSTRIKRVMLYIILNKGYL</sequence>
<feature type="binding site" evidence="1">
    <location>
        <position position="100"/>
    </location>
    <ligand>
        <name>ATP</name>
        <dbReference type="ChEBI" id="CHEBI:30616"/>
    </ligand>
</feature>
<dbReference type="Proteomes" id="UP000289440">
    <property type="component" value="Chromosome"/>
</dbReference>
<dbReference type="KEGG" id="mnu:NCTC10166_00055"/>
<dbReference type="GO" id="GO:0005737">
    <property type="term" value="C:cytoplasm"/>
    <property type="evidence" value="ECO:0007669"/>
    <property type="project" value="UniProtKB-SubCell"/>
</dbReference>
<evidence type="ECO:0000313" key="2">
    <source>
        <dbReference type="EMBL" id="VEU59101.1"/>
    </source>
</evidence>
<dbReference type="SUPFAM" id="SSF52374">
    <property type="entry name" value="Nucleotidylyl transferase"/>
    <property type="match status" value="1"/>
</dbReference>
<organism evidence="2 3">
    <name type="scientific">Mesomycoplasma neurolyticum</name>
    <dbReference type="NCBI Taxonomy" id="2120"/>
    <lineage>
        <taxon>Bacteria</taxon>
        <taxon>Bacillati</taxon>
        <taxon>Mycoplasmatota</taxon>
        <taxon>Mycoplasmoidales</taxon>
        <taxon>Metamycoplasmataceae</taxon>
        <taxon>Mesomycoplasma</taxon>
    </lineage>
</organism>
<feature type="binding site" evidence="1">
    <location>
        <begin position="6"/>
        <end position="19"/>
    </location>
    <ligand>
        <name>ATP</name>
        <dbReference type="ChEBI" id="CHEBI:30616"/>
    </ligand>
</feature>
<dbReference type="Gene3D" id="3.40.50.620">
    <property type="entry name" value="HUPs"/>
    <property type="match status" value="1"/>
</dbReference>
<dbReference type="EC" id="6.3.4.-" evidence="1"/>
<name>A0A449A4B8_9BACT</name>
<keyword evidence="1" id="KW-0819">tRNA processing</keyword>
<dbReference type="InterPro" id="IPR008513">
    <property type="entry name" value="tRNA(Met)_cyd_acetate_ligase"/>
</dbReference>
<dbReference type="PANTHER" id="PTHR37825:SF1">
    <property type="entry name" value="TRNA(MET) CYTIDINE ACETATE LIGASE"/>
    <property type="match status" value="1"/>
</dbReference>
<keyword evidence="3" id="KW-1185">Reference proteome</keyword>
<protein>
    <recommendedName>
        <fullName evidence="1">tRNA(Met) cytidine acetate ligase</fullName>
        <ecNumber evidence="1">6.3.4.-</ecNumber>
    </recommendedName>
</protein>
<dbReference type="AlphaFoldDB" id="A0A449A4B8"/>
<keyword evidence="1" id="KW-0963">Cytoplasm</keyword>
<feature type="binding site" evidence="1">
    <location>
        <position position="182"/>
    </location>
    <ligand>
        <name>ATP</name>
        <dbReference type="ChEBI" id="CHEBI:30616"/>
    </ligand>
</feature>
<comment type="subcellular location">
    <subcellularLocation>
        <location evidence="1">Cytoplasm</location>
    </subcellularLocation>
</comment>
<comment type="function">
    <text evidence="1">Catalyzes the formation of N(4)-acetylcytidine (ac(4)C) at the wobble position of elongator tRNA(Met), using acetate and ATP as substrates. First activates an acetate ion to form acetyladenylate (Ac-AMP) and then transfers the acetyl group to tRNA to form ac(4)C34.</text>
</comment>
<dbReference type="NCBIfam" id="NF010192">
    <property type="entry name" value="PRK13671.1"/>
    <property type="match status" value="1"/>
</dbReference>
<feature type="binding site" evidence="1">
    <location>
        <position position="157"/>
    </location>
    <ligand>
        <name>ATP</name>
        <dbReference type="ChEBI" id="CHEBI:30616"/>
    </ligand>
</feature>
<dbReference type="OrthoDB" id="9769796at2"/>
<accession>A0A449A4B8</accession>